<feature type="transmembrane region" description="Helical" evidence="1">
    <location>
        <begin position="728"/>
        <end position="750"/>
    </location>
</feature>
<feature type="transmembrane region" description="Helical" evidence="1">
    <location>
        <begin position="77"/>
        <end position="96"/>
    </location>
</feature>
<gene>
    <name evidence="2" type="ORF">HJC23_009597</name>
</gene>
<name>A0ABD3PQ08_9STRA</name>
<keyword evidence="1" id="KW-1133">Transmembrane helix</keyword>
<feature type="transmembrane region" description="Helical" evidence="1">
    <location>
        <begin position="637"/>
        <end position="660"/>
    </location>
</feature>
<dbReference type="AlphaFoldDB" id="A0ABD3PQ08"/>
<accession>A0ABD3PQ08</accession>
<feature type="transmembrane region" description="Helical" evidence="1">
    <location>
        <begin position="519"/>
        <end position="535"/>
    </location>
</feature>
<feature type="transmembrane region" description="Helical" evidence="1">
    <location>
        <begin position="116"/>
        <end position="140"/>
    </location>
</feature>
<feature type="transmembrane region" description="Helical" evidence="1">
    <location>
        <begin position="257"/>
        <end position="280"/>
    </location>
</feature>
<dbReference type="Proteomes" id="UP001516023">
    <property type="component" value="Unassembled WGS sequence"/>
</dbReference>
<organism evidence="2 3">
    <name type="scientific">Cyclotella cryptica</name>
    <dbReference type="NCBI Taxonomy" id="29204"/>
    <lineage>
        <taxon>Eukaryota</taxon>
        <taxon>Sar</taxon>
        <taxon>Stramenopiles</taxon>
        <taxon>Ochrophyta</taxon>
        <taxon>Bacillariophyta</taxon>
        <taxon>Coscinodiscophyceae</taxon>
        <taxon>Thalassiosirophycidae</taxon>
        <taxon>Stephanodiscales</taxon>
        <taxon>Stephanodiscaceae</taxon>
        <taxon>Cyclotella</taxon>
    </lineage>
</organism>
<comment type="caution">
    <text evidence="2">The sequence shown here is derived from an EMBL/GenBank/DDBJ whole genome shotgun (WGS) entry which is preliminary data.</text>
</comment>
<dbReference type="Pfam" id="PF03842">
    <property type="entry name" value="Silic_transp"/>
    <property type="match status" value="4"/>
</dbReference>
<sequence>MIEGEQASLVGLPPVDPDLYKDSHPITYKVAALAFRGDNLDRYLMGRQFMVLLVVFVIGQCTSPLDPTVDVLGLPSGVKFVFLDIGLATIVFTCVLGQLTTQVNASHCMIDFANNYFALFTLYVAMTIEFTGVMHSAYLIQNILAAVSGKPIQSNEPPKTGFTFAFFWGRVIMSLAILGFCVTVVLYALLNGYTMSEEAEFWQEDLRSLVQREWTELARLHDWSAINCRLFLLFGWVFHFTYDCAWRGQQHLWSVRWCAGFLNYGFQGAVMTTILASITWQYAASAFPIAFMNSPVTHVLLLVALGLEFTGICAGAWVLALIQKKVMGFQYDEVYVGTPEERLANNHPDKEFGDDVGHLTGGGFMGHVCNLSGSISQLGRSSISKIDFDDQDMDVQSGSAPVVKHDAHQDGHDIKLTPFTLLRYTLSVALLAFSIAIVVALIFTGNTRVARDANPWVALIVTAIAIIWLSMIEGEQASLVGLPPVDPDLYKDSHPITYKVAALAFRGDNLDRYLMGRQFMVLLVVFVIGQCTSPLDPTVDVLGLPSGVKFVFLDIGLATIVFTCVLGQLTTQVNASHCMIDFANNYFALFTLYVAMTIEFTGVMHSAYLIQNILAAVSGKPIQSNEPPKTGFTFAFFWGRVIMSLAILGFCVTVVLYALLNGYTMSEEAEFWQEDLRSLVQREWTELARLHDWSAINCRLFLLLVGSFTSLTIVPGEGNNIFGVSDGFLNYGFQGAVMTTILASITWQYAASAFPIAFMNSPVTYVLLLVALGLEFTGICAGAWVLALIQKKVMGFQYDEVYVGTPEERLANNHPDKEFGDDVGHLTGGGFMGHVVGSHDALDGPITSKDAIDA</sequence>
<feature type="transmembrane region" description="Helical" evidence="1">
    <location>
        <begin position="300"/>
        <end position="322"/>
    </location>
</feature>
<dbReference type="InterPro" id="IPR004693">
    <property type="entry name" value="Silicon_transpt"/>
</dbReference>
<feature type="transmembrane region" description="Helical" evidence="1">
    <location>
        <begin position="547"/>
        <end position="566"/>
    </location>
</feature>
<reference evidence="2 3" key="1">
    <citation type="journal article" date="2020" name="G3 (Bethesda)">
        <title>Improved Reference Genome for Cyclotella cryptica CCMP332, a Model for Cell Wall Morphogenesis, Salinity Adaptation, and Lipid Production in Diatoms (Bacillariophyta).</title>
        <authorList>
            <person name="Roberts W.R."/>
            <person name="Downey K.M."/>
            <person name="Ruck E.C."/>
            <person name="Traller J.C."/>
            <person name="Alverson A.J."/>
        </authorList>
    </citation>
    <scope>NUCLEOTIDE SEQUENCE [LARGE SCALE GENOMIC DNA]</scope>
    <source>
        <strain evidence="2 3">CCMP332</strain>
    </source>
</reference>
<feature type="transmembrane region" description="Helical" evidence="1">
    <location>
        <begin position="762"/>
        <end position="789"/>
    </location>
</feature>
<protein>
    <recommendedName>
        <fullName evidence="4">Silicon transporter</fullName>
    </recommendedName>
</protein>
<evidence type="ECO:0000256" key="1">
    <source>
        <dbReference type="SAM" id="Phobius"/>
    </source>
</evidence>
<feature type="transmembrane region" description="Helical" evidence="1">
    <location>
        <begin position="167"/>
        <end position="190"/>
    </location>
</feature>
<keyword evidence="3" id="KW-1185">Reference proteome</keyword>
<proteinExistence type="predicted"/>
<evidence type="ECO:0008006" key="4">
    <source>
        <dbReference type="Google" id="ProtNLM"/>
    </source>
</evidence>
<feature type="transmembrane region" description="Helical" evidence="1">
    <location>
        <begin position="421"/>
        <end position="443"/>
    </location>
</feature>
<keyword evidence="1" id="KW-0472">Membrane</keyword>
<keyword evidence="1" id="KW-0812">Transmembrane</keyword>
<evidence type="ECO:0000313" key="2">
    <source>
        <dbReference type="EMBL" id="KAL3790160.1"/>
    </source>
</evidence>
<feature type="transmembrane region" description="Helical" evidence="1">
    <location>
        <begin position="586"/>
        <end position="610"/>
    </location>
</feature>
<feature type="transmembrane region" description="Helical" evidence="1">
    <location>
        <begin position="49"/>
        <end position="65"/>
    </location>
</feature>
<feature type="transmembrane region" description="Helical" evidence="1">
    <location>
        <begin position="455"/>
        <end position="472"/>
    </location>
</feature>
<evidence type="ECO:0000313" key="3">
    <source>
        <dbReference type="Proteomes" id="UP001516023"/>
    </source>
</evidence>
<dbReference type="EMBL" id="JABMIG020000132">
    <property type="protein sequence ID" value="KAL3790160.1"/>
    <property type="molecule type" value="Genomic_DNA"/>
</dbReference>